<keyword evidence="6" id="KW-1185">Reference proteome</keyword>
<protein>
    <submittedName>
        <fullName evidence="5">Penicilin amidase</fullName>
    </submittedName>
</protein>
<dbReference type="InterPro" id="IPR043146">
    <property type="entry name" value="Penicillin_amidase_N_B-knob"/>
</dbReference>
<evidence type="ECO:0000313" key="6">
    <source>
        <dbReference type="Proteomes" id="UP000010469"/>
    </source>
</evidence>
<dbReference type="InterPro" id="IPR043147">
    <property type="entry name" value="Penicillin_amidase_A-knob"/>
</dbReference>
<dbReference type="Gene3D" id="2.30.120.10">
    <property type="match status" value="1"/>
</dbReference>
<evidence type="ECO:0000256" key="2">
    <source>
        <dbReference type="ARBA" id="ARBA00022801"/>
    </source>
</evidence>
<organism evidence="5 6">
    <name type="scientific">Caldisphaera lagunensis (strain DSM 15908 / JCM 11604 / ANMR 0165 / IC-154)</name>
    <dbReference type="NCBI Taxonomy" id="1056495"/>
    <lineage>
        <taxon>Archaea</taxon>
        <taxon>Thermoproteota</taxon>
        <taxon>Thermoprotei</taxon>
        <taxon>Acidilobales</taxon>
        <taxon>Caldisphaeraceae</taxon>
        <taxon>Caldisphaera</taxon>
    </lineage>
</organism>
<comment type="similarity">
    <text evidence="1">Belongs to the peptidase S45 family.</text>
</comment>
<dbReference type="EMBL" id="CP003378">
    <property type="protein sequence ID" value="AFZ71215.1"/>
    <property type="molecule type" value="Genomic_DNA"/>
</dbReference>
<dbReference type="InterPro" id="IPR014395">
    <property type="entry name" value="Pen/GL7ACA/AHL_acylase"/>
</dbReference>
<dbReference type="Gene3D" id="1.10.439.10">
    <property type="entry name" value="Penicillin Amidohydrolase, domain 1"/>
    <property type="match status" value="1"/>
</dbReference>
<keyword evidence="4" id="KW-0472">Membrane</keyword>
<dbReference type="AlphaFoldDB" id="L0ADU2"/>
<keyword evidence="4" id="KW-0812">Transmembrane</keyword>
<evidence type="ECO:0000256" key="1">
    <source>
        <dbReference type="ARBA" id="ARBA00006586"/>
    </source>
</evidence>
<evidence type="ECO:0000256" key="4">
    <source>
        <dbReference type="SAM" id="Phobius"/>
    </source>
</evidence>
<dbReference type="STRING" id="1056495.Calag_1515"/>
<dbReference type="GO" id="GO:0016811">
    <property type="term" value="F:hydrolase activity, acting on carbon-nitrogen (but not peptide) bonds, in linear amides"/>
    <property type="evidence" value="ECO:0007669"/>
    <property type="project" value="InterPro"/>
</dbReference>
<keyword evidence="2" id="KW-0378">Hydrolase</keyword>
<dbReference type="MEROPS" id="S45.003"/>
<accession>L0ADU2</accession>
<dbReference type="InterPro" id="IPR023343">
    <property type="entry name" value="Penicillin_amidase_dom1"/>
</dbReference>
<dbReference type="PANTHER" id="PTHR34218:SF4">
    <property type="entry name" value="ACYL-HOMOSERINE LACTONE ACYLASE QUIP"/>
    <property type="match status" value="1"/>
</dbReference>
<evidence type="ECO:0000313" key="5">
    <source>
        <dbReference type="EMBL" id="AFZ71215.1"/>
    </source>
</evidence>
<dbReference type="GeneID" id="14212776"/>
<proteinExistence type="inferred from homology"/>
<dbReference type="InParanoid" id="L0ADU2"/>
<dbReference type="PIRSF" id="PIRSF001227">
    <property type="entry name" value="Pen_acylase"/>
    <property type="match status" value="1"/>
</dbReference>
<dbReference type="InterPro" id="IPR002692">
    <property type="entry name" value="S45"/>
</dbReference>
<dbReference type="GO" id="GO:0017000">
    <property type="term" value="P:antibiotic biosynthetic process"/>
    <property type="evidence" value="ECO:0007669"/>
    <property type="project" value="InterPro"/>
</dbReference>
<keyword evidence="3" id="KW-0865">Zymogen</keyword>
<dbReference type="InterPro" id="IPR029055">
    <property type="entry name" value="Ntn_hydrolases_N"/>
</dbReference>
<dbReference type="PANTHER" id="PTHR34218">
    <property type="entry name" value="PEPTIDASE S45 PENICILLIN AMIDASE"/>
    <property type="match status" value="1"/>
</dbReference>
<reference evidence="6" key="1">
    <citation type="submission" date="2012-03" db="EMBL/GenBank/DDBJ databases">
        <title>Complete genome of Caldisphaera lagunensis DSM 15908.</title>
        <authorList>
            <person name="Lucas S."/>
            <person name="Copeland A."/>
            <person name="Lapidus A."/>
            <person name="Glavina del Rio T."/>
            <person name="Dalin E."/>
            <person name="Tice H."/>
            <person name="Bruce D."/>
            <person name="Goodwin L."/>
            <person name="Pitluck S."/>
            <person name="Peters L."/>
            <person name="Mikhailova N."/>
            <person name="Teshima H."/>
            <person name="Kyrpides N."/>
            <person name="Mavromatis K."/>
            <person name="Ivanova N."/>
            <person name="Brettin T."/>
            <person name="Detter J.C."/>
            <person name="Han C."/>
            <person name="Larimer F."/>
            <person name="Land M."/>
            <person name="Hauser L."/>
            <person name="Markowitz V."/>
            <person name="Cheng J.-F."/>
            <person name="Hugenholtz P."/>
            <person name="Woyke T."/>
            <person name="Wu D."/>
            <person name="Spring S."/>
            <person name="Schroeder M."/>
            <person name="Brambilla E."/>
            <person name="Klenk H.-P."/>
            <person name="Eisen J.A."/>
        </authorList>
    </citation>
    <scope>NUCLEOTIDE SEQUENCE [LARGE SCALE GENOMIC DNA]</scope>
    <source>
        <strain evidence="6">DSM 15908 / JCM 11604 / IC-154</strain>
    </source>
</reference>
<evidence type="ECO:0000256" key="3">
    <source>
        <dbReference type="ARBA" id="ARBA00023145"/>
    </source>
</evidence>
<dbReference type="SUPFAM" id="SSF56235">
    <property type="entry name" value="N-terminal nucleophile aminohydrolases (Ntn hydrolases)"/>
    <property type="match status" value="1"/>
</dbReference>
<dbReference type="RefSeq" id="WP_015233112.1">
    <property type="nucleotide sequence ID" value="NC_019791.1"/>
</dbReference>
<dbReference type="Gene3D" id="1.10.1400.10">
    <property type="match status" value="1"/>
</dbReference>
<dbReference type="OrthoDB" id="56056at2157"/>
<gene>
    <name evidence="5" type="ordered locus">Calag_1515</name>
</gene>
<dbReference type="eggNOG" id="arCOG04082">
    <property type="taxonomic scope" value="Archaea"/>
</dbReference>
<feature type="transmembrane region" description="Helical" evidence="4">
    <location>
        <begin position="7"/>
        <end position="29"/>
    </location>
</feature>
<dbReference type="Pfam" id="PF01804">
    <property type="entry name" value="Penicil_amidase"/>
    <property type="match status" value="1"/>
</dbReference>
<name>L0ADU2_CALLD</name>
<dbReference type="KEGG" id="clg:Calag_1515"/>
<keyword evidence="4" id="KW-1133">Transmembrane helix</keyword>
<dbReference type="Proteomes" id="UP000010469">
    <property type="component" value="Chromosome"/>
</dbReference>
<sequence length="847" mass="95359" precursor="true">MSKKSYILIAIFLVILIFASYIGQMFYLFGPSKLSIWPYSYTSKLKNQTIYLQGLKSPVKIIIDNTGVAHIIANNTYDAFFAEGYYTAYMRLFQLELFGLTGAGNLSSWFGNVTLNTDLYAHYVGFPQNANFSLEYIKQNYPVIYSYLQAYSNGINAYIARAESLHELPPIFYLLGIKPYNFTPFYSIAWGEVMSWGLAKGFCDELRLSLIYTHLGYNITQEFFPYYPYYTNGSITAMPGNGTVNGLNLQSFNISPSYFWSLNFYDSFANGLSNETLHKAIPLIVSSLNEVCSDPLSFIDLGSNEWEVTGNYSNTGFPIMANDPHLTLYDPSLWLPIQIVSPGLNVTGYELVGEPGVLIGHTEYTAWGLTTPLGASSNAYLEIVNMDNKSYLYDGNWLPLRQYNFTILNKKYTIYYTNNGPLISYNKSLNMGISLYWVNQYYPFLTIVSEFLLDNSTNFAQLLNAAKYWVEPTQNLAMVSKNETGFITAGLYPLIRITLPNNKSIEVVGSRTILNGSIQNYEPVGYIPFNYLPQSINPSRGFAFAPNQPTAYLDYPYPFIGGYWVSNGRALTIYRYLNSHKNITIQEMESLQSNVTDSWASIITPIMVSCLENQSLSNISEKGVSILSTWNYTFYQNEVAPTIYTYTLFNIINNVINPILNQYGLNQYKNLLTGTVGFYGTDTLITSDIAYFATHNPSSPLFNGSVCKIVNTSYNQAINYLYEKLGNISNWEWGKTHVLELVNPAGISSLNYGPVPIWGDGFTPSAAYFVFNGTLYIPLIVSEGPSLRIVSSPGTNQFYSVFPGGPGENPASPWFETQLNSWLNFKYYPFSPIVNINATWYLLPKGG</sequence>
<dbReference type="Gene3D" id="3.60.20.10">
    <property type="entry name" value="Glutamine Phosphoribosylpyrophosphate, subunit 1, domain 1"/>
    <property type="match status" value="1"/>
</dbReference>
<dbReference type="HOGENOM" id="CLU_011790_4_0_2"/>